<organism evidence="1 2">
    <name type="scientific">Comamonas squillarum</name>
    <dbReference type="NCBI Taxonomy" id="2977320"/>
    <lineage>
        <taxon>Bacteria</taxon>
        <taxon>Pseudomonadati</taxon>
        <taxon>Pseudomonadota</taxon>
        <taxon>Betaproteobacteria</taxon>
        <taxon>Burkholderiales</taxon>
        <taxon>Comamonadaceae</taxon>
        <taxon>Comamonas</taxon>
    </lineage>
</organism>
<dbReference type="EMBL" id="CP104377">
    <property type="protein sequence ID" value="UXC17693.1"/>
    <property type="molecule type" value="Genomic_DNA"/>
</dbReference>
<proteinExistence type="predicted"/>
<dbReference type="RefSeq" id="WP_260718750.1">
    <property type="nucleotide sequence ID" value="NZ_CP104377.1"/>
</dbReference>
<reference evidence="1" key="1">
    <citation type="submission" date="2022-09" db="EMBL/GenBank/DDBJ databases">
        <title>Bacterial diversity in gut of crayfish and pufferfish.</title>
        <authorList>
            <person name="Huang Y."/>
        </authorList>
    </citation>
    <scope>NUCLEOTIDE SEQUENCE</scope>
    <source>
        <strain evidence="1">PR12</strain>
    </source>
</reference>
<dbReference type="Proteomes" id="UP001058290">
    <property type="component" value="Chromosome"/>
</dbReference>
<evidence type="ECO:0000313" key="2">
    <source>
        <dbReference type="Proteomes" id="UP001058290"/>
    </source>
</evidence>
<keyword evidence="2" id="KW-1185">Reference proteome</keyword>
<protein>
    <submittedName>
        <fullName evidence="1">Uncharacterized protein</fullName>
    </submittedName>
</protein>
<accession>A0ABY5ZUM1</accession>
<name>A0ABY5ZUM1_9BURK</name>
<sequence length="194" mass="20955">MSTSLPSDPTIPSNPAILQGLAALQARFPDQEWVVLQADPDACHVWRLAPQNASPIRHDLPLGYGQLATQYLSRPPVGAGQVEQVIELVEDQIMPLTRSWPAPGPQLALLCRAPDMAALAAQLPDPQAALQTTDAIEQLFNRYAHQMMGGSRSGLQLAPAQAALLVLLRECLHHWGCQQVAVQDAQLEISAPRG</sequence>
<evidence type="ECO:0000313" key="1">
    <source>
        <dbReference type="EMBL" id="UXC17693.1"/>
    </source>
</evidence>
<gene>
    <name evidence="1" type="ORF">N4T19_18620</name>
</gene>